<dbReference type="AlphaFoldDB" id="A0A0A9DWM2"/>
<reference evidence="1" key="2">
    <citation type="journal article" date="2015" name="Data Brief">
        <title>Shoot transcriptome of the giant reed, Arundo donax.</title>
        <authorList>
            <person name="Barrero R.A."/>
            <person name="Guerrero F.D."/>
            <person name="Moolhuijzen P."/>
            <person name="Goolsby J.A."/>
            <person name="Tidwell J."/>
            <person name="Bellgard S.E."/>
            <person name="Bellgard M.I."/>
        </authorList>
    </citation>
    <scope>NUCLEOTIDE SEQUENCE</scope>
    <source>
        <tissue evidence="1">Shoot tissue taken approximately 20 cm above the soil surface</tissue>
    </source>
</reference>
<dbReference type="EMBL" id="GBRH01207830">
    <property type="protein sequence ID" value="JAD90065.1"/>
    <property type="molecule type" value="Transcribed_RNA"/>
</dbReference>
<name>A0A0A9DWM2_ARUDO</name>
<organism evidence="1">
    <name type="scientific">Arundo donax</name>
    <name type="common">Giant reed</name>
    <name type="synonym">Donax arundinaceus</name>
    <dbReference type="NCBI Taxonomy" id="35708"/>
    <lineage>
        <taxon>Eukaryota</taxon>
        <taxon>Viridiplantae</taxon>
        <taxon>Streptophyta</taxon>
        <taxon>Embryophyta</taxon>
        <taxon>Tracheophyta</taxon>
        <taxon>Spermatophyta</taxon>
        <taxon>Magnoliopsida</taxon>
        <taxon>Liliopsida</taxon>
        <taxon>Poales</taxon>
        <taxon>Poaceae</taxon>
        <taxon>PACMAD clade</taxon>
        <taxon>Arundinoideae</taxon>
        <taxon>Arundineae</taxon>
        <taxon>Arundo</taxon>
    </lineage>
</organism>
<accession>A0A0A9DWM2</accession>
<protein>
    <submittedName>
        <fullName evidence="1">Uncharacterized protein</fullName>
    </submittedName>
</protein>
<reference evidence="1" key="1">
    <citation type="submission" date="2014-09" db="EMBL/GenBank/DDBJ databases">
        <authorList>
            <person name="Magalhaes I.L.F."/>
            <person name="Oliveira U."/>
            <person name="Santos F.R."/>
            <person name="Vidigal T.H.D.A."/>
            <person name="Brescovit A.D."/>
            <person name="Santos A.J."/>
        </authorList>
    </citation>
    <scope>NUCLEOTIDE SEQUENCE</scope>
    <source>
        <tissue evidence="1">Shoot tissue taken approximately 20 cm above the soil surface</tissue>
    </source>
</reference>
<proteinExistence type="predicted"/>
<sequence length="36" mass="4029">MNFVHYPTKLICVGQVSSSAWTPLSLVTTFIFILTL</sequence>
<evidence type="ECO:0000313" key="1">
    <source>
        <dbReference type="EMBL" id="JAD90065.1"/>
    </source>
</evidence>